<dbReference type="GO" id="GO:0016757">
    <property type="term" value="F:glycosyltransferase activity"/>
    <property type="evidence" value="ECO:0007669"/>
    <property type="project" value="InterPro"/>
</dbReference>
<organism evidence="2">
    <name type="scientific">Eutreptiella gymnastica</name>
    <dbReference type="NCBI Taxonomy" id="73025"/>
    <lineage>
        <taxon>Eukaryota</taxon>
        <taxon>Discoba</taxon>
        <taxon>Euglenozoa</taxon>
        <taxon>Euglenida</taxon>
        <taxon>Spirocuta</taxon>
        <taxon>Euglenophyceae</taxon>
        <taxon>Eutreptiales</taxon>
        <taxon>Eutreptiaceae</taxon>
        <taxon>Eutreptiella</taxon>
    </lineage>
</organism>
<evidence type="ECO:0000313" key="2">
    <source>
        <dbReference type="EMBL" id="CAE0801504.1"/>
    </source>
</evidence>
<gene>
    <name evidence="2" type="ORF">EGYM00163_LOCUS12625</name>
</gene>
<feature type="transmembrane region" description="Helical" evidence="1">
    <location>
        <begin position="20"/>
        <end position="39"/>
    </location>
</feature>
<accession>A0A7S4CMT9</accession>
<dbReference type="AlphaFoldDB" id="A0A7S4CMT9"/>
<sequence>MDYLMLTQPQYKQDATASWAPGTSLIYLVAFCDAAYLALAAQMLRTLYHFGGYCGDVLFITEEALKASILAMPELVHFKVHFLILGPCFRGPKEEQRLVAAVARMRVFEFDGIQRFNTLLYLDTDILVLNKIQPLLDGLSGGQYMSAMPEMTICSPYHGGHLLFWYLANTEPVRMSDPIKGYEYYMDRMSILSDVGCQQKSFNTGVLLVPNSAWMRDFFNATVAHVNEWMRLGFRLPKAMEQPFITFQGHRYRAVQFYPVRNMTQVLYLSDSQFATRTPDPAAVLVHFPMRGGQKKQLMRAFMQRNRIVLQADKHHGATCTSQPERAK</sequence>
<protein>
    <recommendedName>
        <fullName evidence="3">Nucleotide-diphospho-sugar transferase domain-containing protein</fullName>
    </recommendedName>
</protein>
<dbReference type="Gene3D" id="3.90.550.10">
    <property type="entry name" value="Spore Coat Polysaccharide Biosynthesis Protein SpsA, Chain A"/>
    <property type="match status" value="1"/>
</dbReference>
<keyword evidence="1" id="KW-0472">Membrane</keyword>
<dbReference type="Pfam" id="PF01501">
    <property type="entry name" value="Glyco_transf_8"/>
    <property type="match status" value="1"/>
</dbReference>
<name>A0A7S4CMT9_9EUGL</name>
<evidence type="ECO:0008006" key="3">
    <source>
        <dbReference type="Google" id="ProtNLM"/>
    </source>
</evidence>
<dbReference type="SUPFAM" id="SSF53448">
    <property type="entry name" value="Nucleotide-diphospho-sugar transferases"/>
    <property type="match status" value="1"/>
</dbReference>
<reference evidence="2" key="1">
    <citation type="submission" date="2021-01" db="EMBL/GenBank/DDBJ databases">
        <authorList>
            <person name="Corre E."/>
            <person name="Pelletier E."/>
            <person name="Niang G."/>
            <person name="Scheremetjew M."/>
            <person name="Finn R."/>
            <person name="Kale V."/>
            <person name="Holt S."/>
            <person name="Cochrane G."/>
            <person name="Meng A."/>
            <person name="Brown T."/>
            <person name="Cohen L."/>
        </authorList>
    </citation>
    <scope>NUCLEOTIDE SEQUENCE</scope>
    <source>
        <strain evidence="2">CCMP1594</strain>
    </source>
</reference>
<dbReference type="InterPro" id="IPR029044">
    <property type="entry name" value="Nucleotide-diphossugar_trans"/>
</dbReference>
<keyword evidence="1" id="KW-1133">Transmembrane helix</keyword>
<evidence type="ECO:0000256" key="1">
    <source>
        <dbReference type="SAM" id="Phobius"/>
    </source>
</evidence>
<keyword evidence="1" id="KW-0812">Transmembrane</keyword>
<dbReference type="EMBL" id="HBJA01037168">
    <property type="protein sequence ID" value="CAE0801504.1"/>
    <property type="molecule type" value="Transcribed_RNA"/>
</dbReference>
<dbReference type="InterPro" id="IPR002495">
    <property type="entry name" value="Glyco_trans_8"/>
</dbReference>
<proteinExistence type="predicted"/>